<evidence type="ECO:0000313" key="4">
    <source>
        <dbReference type="EMBL" id="VAH86368.1"/>
    </source>
</evidence>
<dbReference type="InterPro" id="IPR032675">
    <property type="entry name" value="LRR_dom_sf"/>
</dbReference>
<evidence type="ECO:0000256" key="1">
    <source>
        <dbReference type="ARBA" id="ARBA00022737"/>
    </source>
</evidence>
<organism evidence="4 5">
    <name type="scientific">Triticum turgidum subsp. durum</name>
    <name type="common">Durum wheat</name>
    <name type="synonym">Triticum durum</name>
    <dbReference type="NCBI Taxonomy" id="4567"/>
    <lineage>
        <taxon>Eukaryota</taxon>
        <taxon>Viridiplantae</taxon>
        <taxon>Streptophyta</taxon>
        <taxon>Embryophyta</taxon>
        <taxon>Tracheophyta</taxon>
        <taxon>Spermatophyta</taxon>
        <taxon>Magnoliopsida</taxon>
        <taxon>Liliopsida</taxon>
        <taxon>Poales</taxon>
        <taxon>Poaceae</taxon>
        <taxon>BOP clade</taxon>
        <taxon>Pooideae</taxon>
        <taxon>Triticodae</taxon>
        <taxon>Triticeae</taxon>
        <taxon>Triticinae</taxon>
        <taxon>Triticum</taxon>
    </lineage>
</organism>
<evidence type="ECO:0000313" key="5">
    <source>
        <dbReference type="Proteomes" id="UP000324705"/>
    </source>
</evidence>
<feature type="domain" description="R13L1/DRL21-like LRR repeat region" evidence="3">
    <location>
        <begin position="251"/>
        <end position="374"/>
    </location>
</feature>
<dbReference type="EMBL" id="LT934116">
    <property type="protein sequence ID" value="VAH86368.1"/>
    <property type="molecule type" value="Genomic_DNA"/>
</dbReference>
<dbReference type="AlphaFoldDB" id="A0A9R1QZ47"/>
<gene>
    <name evidence="4" type="ORF">TRITD_3Bv1G278030</name>
</gene>
<dbReference type="Gramene" id="TRITD3Bv1G278030.1">
    <property type="protein sequence ID" value="TRITD3Bv1G278030.1"/>
    <property type="gene ID" value="TRITD3Bv1G278030"/>
</dbReference>
<name>A0A9R1QZ47_TRITD</name>
<protein>
    <submittedName>
        <fullName evidence="4">Uncharacterized protein</fullName>
    </submittedName>
</protein>
<dbReference type="InterPro" id="IPR001611">
    <property type="entry name" value="Leu-rich_rpt"/>
</dbReference>
<dbReference type="Gene3D" id="3.80.10.10">
    <property type="entry name" value="Ribonuclease Inhibitor"/>
    <property type="match status" value="3"/>
</dbReference>
<proteinExistence type="predicted"/>
<reference evidence="4 5" key="1">
    <citation type="submission" date="2017-09" db="EMBL/GenBank/DDBJ databases">
        <authorList>
            <consortium name="International Durum Wheat Genome Sequencing Consortium (IDWGSC)"/>
            <person name="Milanesi L."/>
        </authorList>
    </citation>
    <scope>NUCLEOTIDE SEQUENCE [LARGE SCALE GENOMIC DNA]</scope>
    <source>
        <strain evidence="5">cv. Svevo</strain>
    </source>
</reference>
<keyword evidence="5" id="KW-1185">Reference proteome</keyword>
<dbReference type="Proteomes" id="UP000324705">
    <property type="component" value="Chromosome 3B"/>
</dbReference>
<evidence type="ECO:0000259" key="3">
    <source>
        <dbReference type="Pfam" id="PF25019"/>
    </source>
</evidence>
<dbReference type="InterPro" id="IPR056789">
    <property type="entry name" value="LRR_R13L1-DRL21"/>
</dbReference>
<dbReference type="Pfam" id="PF23598">
    <property type="entry name" value="LRR_14"/>
    <property type="match status" value="1"/>
</dbReference>
<accession>A0A9R1QZ47</accession>
<feature type="domain" description="Disease resistance R13L4/SHOC-2-like LRR" evidence="2">
    <location>
        <begin position="410"/>
        <end position="578"/>
    </location>
</feature>
<sequence length="637" mass="71697">MELQYLNLSGCRSIGNLHASLGVLSELQYLNLSSSSYVNCRKTKVFGAVAKVERSKLSSSHSCLEQLPEVLGSFNKLKFLNLSGSYCLKELSWLSGNQKSLVHLDLSMCIGVNYIPEAFDGFTNLQYLNLSACLQYRLDRSSVCQIDRLIDHISTLPNLGHLDLSKNGDAICSLPESLGNLRKLHTLDLSYCNITKIPESIGMIDSLKMLYFKGCWLLSNVPQLSASSISLPVFGVHTGDGKSSSNLVLLQDTNPVDLQIIQLEKVKSAEDAVCIKLMEKERLKDLTLRWTEDAQRFVDDEVLLEKLEPPSSLTTLIIQWYNGVSFPSWLSELPNLTWLGLYDMKHLEEWRASDSNGASDLRLPMLDCLHIINCPNLRMKSFLPRAKRWYVSKSDNVLSSRVECTMSHTNSSSLVTELAVADCELPLHQWRLLGQLSGLTELRMEGCGDLTGTPEIIQHLSSLKGLSLKGKDHEELPKWLGELTSLERLLIDGYAGLKELDESIRKLTKLQEIKLYNCNSMSSLPHWLRELTCLKTLVINCCEGIRSLPEGIQQLTLKKLKISNCPQLQMWCRSRENGLKLTHINILACSTCPCVQVLIRITEKVEYIVLLLPERRPAAHGLPLLRLALAFKRLLRF</sequence>
<dbReference type="PANTHER" id="PTHR47186:SF3">
    <property type="entry name" value="OS09G0267800 PROTEIN"/>
    <property type="match status" value="1"/>
</dbReference>
<evidence type="ECO:0000259" key="2">
    <source>
        <dbReference type="Pfam" id="PF23598"/>
    </source>
</evidence>
<dbReference type="InterPro" id="IPR055414">
    <property type="entry name" value="LRR_R13L4/SHOC2-like"/>
</dbReference>
<dbReference type="Pfam" id="PF00560">
    <property type="entry name" value="LRR_1"/>
    <property type="match status" value="1"/>
</dbReference>
<dbReference type="Pfam" id="PF25019">
    <property type="entry name" value="LRR_R13L1-DRL21"/>
    <property type="match status" value="1"/>
</dbReference>
<keyword evidence="1" id="KW-0677">Repeat</keyword>
<dbReference type="SUPFAM" id="SSF52058">
    <property type="entry name" value="L domain-like"/>
    <property type="match status" value="1"/>
</dbReference>
<dbReference type="PANTHER" id="PTHR47186">
    <property type="entry name" value="LEUCINE-RICH REPEAT-CONTAINING PROTEIN 57"/>
    <property type="match status" value="1"/>
</dbReference>
<dbReference type="PROSITE" id="PS51450">
    <property type="entry name" value="LRR"/>
    <property type="match status" value="1"/>
</dbReference>
<dbReference type="SUPFAM" id="SSF52047">
    <property type="entry name" value="RNI-like"/>
    <property type="match status" value="1"/>
</dbReference>